<feature type="compositionally biased region" description="Acidic residues" evidence="1">
    <location>
        <begin position="219"/>
        <end position="235"/>
    </location>
</feature>
<name>A0A3B4B065_9GOBI</name>
<organism evidence="2 3">
    <name type="scientific">Periophthalmus magnuspinnatus</name>
    <dbReference type="NCBI Taxonomy" id="409849"/>
    <lineage>
        <taxon>Eukaryota</taxon>
        <taxon>Metazoa</taxon>
        <taxon>Chordata</taxon>
        <taxon>Craniata</taxon>
        <taxon>Vertebrata</taxon>
        <taxon>Euteleostomi</taxon>
        <taxon>Actinopterygii</taxon>
        <taxon>Neopterygii</taxon>
        <taxon>Teleostei</taxon>
        <taxon>Neoteleostei</taxon>
        <taxon>Acanthomorphata</taxon>
        <taxon>Gobiaria</taxon>
        <taxon>Gobiiformes</taxon>
        <taxon>Gobioidei</taxon>
        <taxon>Gobiidae</taxon>
        <taxon>Oxudercinae</taxon>
        <taxon>Periophthalmus</taxon>
    </lineage>
</organism>
<dbReference type="GO" id="GO:0006325">
    <property type="term" value="P:chromatin organization"/>
    <property type="evidence" value="ECO:0007669"/>
    <property type="project" value="InterPro"/>
</dbReference>
<reference evidence="2" key="1">
    <citation type="submission" date="2025-08" db="UniProtKB">
        <authorList>
            <consortium name="Ensembl"/>
        </authorList>
    </citation>
    <scope>IDENTIFICATION</scope>
</reference>
<dbReference type="PANTHER" id="PTHR13468">
    <property type="entry name" value="DEK PROTEIN"/>
    <property type="match status" value="1"/>
</dbReference>
<dbReference type="Ensembl" id="ENSPMGT00000023828.1">
    <property type="protein sequence ID" value="ENSPMGP00000022375.1"/>
    <property type="gene ID" value="ENSPMGG00000018089.1"/>
</dbReference>
<dbReference type="GO" id="GO:0003677">
    <property type="term" value="F:DNA binding"/>
    <property type="evidence" value="ECO:0007669"/>
    <property type="project" value="InterPro"/>
</dbReference>
<feature type="compositionally biased region" description="Acidic residues" evidence="1">
    <location>
        <begin position="183"/>
        <end position="195"/>
    </location>
</feature>
<evidence type="ECO:0000313" key="2">
    <source>
        <dbReference type="Ensembl" id="ENSPMGP00000022375.1"/>
    </source>
</evidence>
<dbReference type="GO" id="GO:0005634">
    <property type="term" value="C:nucleus"/>
    <property type="evidence" value="ECO:0007669"/>
    <property type="project" value="TreeGrafter"/>
</dbReference>
<keyword evidence="3" id="KW-1185">Reference proteome</keyword>
<evidence type="ECO:0000313" key="3">
    <source>
        <dbReference type="Proteomes" id="UP000261520"/>
    </source>
</evidence>
<protein>
    <recommendedName>
        <fullName evidence="4">DEK proto-oncogene</fullName>
    </recommendedName>
</protein>
<reference evidence="2" key="2">
    <citation type="submission" date="2025-09" db="UniProtKB">
        <authorList>
            <consortium name="Ensembl"/>
        </authorList>
    </citation>
    <scope>IDENTIFICATION</scope>
</reference>
<dbReference type="GO" id="GO:2000779">
    <property type="term" value="P:regulation of double-strand break repair"/>
    <property type="evidence" value="ECO:0007669"/>
    <property type="project" value="TreeGrafter"/>
</dbReference>
<dbReference type="AlphaFoldDB" id="A0A3B4B065"/>
<feature type="compositionally biased region" description="Basic residues" evidence="1">
    <location>
        <begin position="153"/>
        <end position="162"/>
    </location>
</feature>
<dbReference type="PANTHER" id="PTHR13468:SF1">
    <property type="entry name" value="PROTEIN DEK"/>
    <property type="match status" value="1"/>
</dbReference>
<dbReference type="STRING" id="409849.ENSPMGP00000022375"/>
<feature type="region of interest" description="Disordered" evidence="1">
    <location>
        <begin position="131"/>
        <end position="242"/>
    </location>
</feature>
<dbReference type="GO" id="GO:0042393">
    <property type="term" value="F:histone binding"/>
    <property type="evidence" value="ECO:0007669"/>
    <property type="project" value="TreeGrafter"/>
</dbReference>
<dbReference type="InterPro" id="IPR044198">
    <property type="entry name" value="DEK"/>
</dbReference>
<sequence length="242" mass="27351">EGKRAKKSVERLDMQVPKKPVKLSIGDGTKLGDIPRTSHRLNKMKPVDLVPLHNLLFDRRGKLSLIKKNLRQFNGFPFDADSEQFTKKRDKLQKNFTNTKLKFVCEVLDLEKKGTHADLVHRIMMFLVSPKSSGKVSKKRSKKNLSGDDSKPKKNSKKRNGSKQKPSSNSSPKKSKAIVMDSSSDEEEEEEEEEGEGRKTETETDGSEAGSGAESGDKQEEEQSEDEEDEEEDEDEVRRRSG</sequence>
<feature type="compositionally biased region" description="Low complexity" evidence="1">
    <location>
        <begin position="163"/>
        <end position="172"/>
    </location>
</feature>
<evidence type="ECO:0008006" key="4">
    <source>
        <dbReference type="Google" id="ProtNLM"/>
    </source>
</evidence>
<evidence type="ECO:0000256" key="1">
    <source>
        <dbReference type="SAM" id="MobiDB-lite"/>
    </source>
</evidence>
<dbReference type="Proteomes" id="UP000261520">
    <property type="component" value="Unplaced"/>
</dbReference>
<proteinExistence type="predicted"/>
<accession>A0A3B4B065</accession>